<evidence type="ECO:0000256" key="3">
    <source>
        <dbReference type="ARBA" id="ARBA00023163"/>
    </source>
</evidence>
<dbReference type="OrthoDB" id="4356994at2759"/>
<name>A0A8E2F3I9_9PEZI</name>
<dbReference type="Proteomes" id="UP000250140">
    <property type="component" value="Unassembled WGS sequence"/>
</dbReference>
<evidence type="ECO:0000313" key="8">
    <source>
        <dbReference type="Proteomes" id="UP000250140"/>
    </source>
</evidence>
<dbReference type="SUPFAM" id="SSF57701">
    <property type="entry name" value="Zn2/Cys6 DNA-binding domain"/>
    <property type="match status" value="1"/>
</dbReference>
<dbReference type="EMBL" id="KV749440">
    <property type="protein sequence ID" value="OCL09446.1"/>
    <property type="molecule type" value="Genomic_DNA"/>
</dbReference>
<dbReference type="InterPro" id="IPR001138">
    <property type="entry name" value="Zn2Cys6_DnaBD"/>
</dbReference>
<protein>
    <recommendedName>
        <fullName evidence="6">Zn(2)-C6 fungal-type domain-containing protein</fullName>
    </recommendedName>
</protein>
<organism evidence="7 8">
    <name type="scientific">Glonium stellatum</name>
    <dbReference type="NCBI Taxonomy" id="574774"/>
    <lineage>
        <taxon>Eukaryota</taxon>
        <taxon>Fungi</taxon>
        <taxon>Dikarya</taxon>
        <taxon>Ascomycota</taxon>
        <taxon>Pezizomycotina</taxon>
        <taxon>Dothideomycetes</taxon>
        <taxon>Pleosporomycetidae</taxon>
        <taxon>Gloniales</taxon>
        <taxon>Gloniaceae</taxon>
        <taxon>Glonium</taxon>
    </lineage>
</organism>
<feature type="region of interest" description="Disordered" evidence="5">
    <location>
        <begin position="1"/>
        <end position="28"/>
    </location>
</feature>
<feature type="compositionally biased region" description="Polar residues" evidence="5">
    <location>
        <begin position="49"/>
        <end position="64"/>
    </location>
</feature>
<keyword evidence="3" id="KW-0804">Transcription</keyword>
<dbReference type="AlphaFoldDB" id="A0A8E2F3I9"/>
<dbReference type="GO" id="GO:0008270">
    <property type="term" value="F:zinc ion binding"/>
    <property type="evidence" value="ECO:0007669"/>
    <property type="project" value="InterPro"/>
</dbReference>
<evidence type="ECO:0000256" key="1">
    <source>
        <dbReference type="ARBA" id="ARBA00023015"/>
    </source>
</evidence>
<evidence type="ECO:0000256" key="4">
    <source>
        <dbReference type="ARBA" id="ARBA00023242"/>
    </source>
</evidence>
<dbReference type="GO" id="GO:0000981">
    <property type="term" value="F:DNA-binding transcription factor activity, RNA polymerase II-specific"/>
    <property type="evidence" value="ECO:0007669"/>
    <property type="project" value="InterPro"/>
</dbReference>
<dbReference type="InterPro" id="IPR036864">
    <property type="entry name" value="Zn2-C6_fun-type_DNA-bd_sf"/>
</dbReference>
<dbReference type="CDD" id="cd00067">
    <property type="entry name" value="GAL4"/>
    <property type="match status" value="1"/>
</dbReference>
<proteinExistence type="predicted"/>
<evidence type="ECO:0000313" key="7">
    <source>
        <dbReference type="EMBL" id="OCL09446.1"/>
    </source>
</evidence>
<reference evidence="7 8" key="1">
    <citation type="journal article" date="2016" name="Nat. Commun.">
        <title>Ectomycorrhizal ecology is imprinted in the genome of the dominant symbiotic fungus Cenococcum geophilum.</title>
        <authorList>
            <consortium name="DOE Joint Genome Institute"/>
            <person name="Peter M."/>
            <person name="Kohler A."/>
            <person name="Ohm R.A."/>
            <person name="Kuo A."/>
            <person name="Krutzmann J."/>
            <person name="Morin E."/>
            <person name="Arend M."/>
            <person name="Barry K.W."/>
            <person name="Binder M."/>
            <person name="Choi C."/>
            <person name="Clum A."/>
            <person name="Copeland A."/>
            <person name="Grisel N."/>
            <person name="Haridas S."/>
            <person name="Kipfer T."/>
            <person name="LaButti K."/>
            <person name="Lindquist E."/>
            <person name="Lipzen A."/>
            <person name="Maire R."/>
            <person name="Meier B."/>
            <person name="Mihaltcheva S."/>
            <person name="Molinier V."/>
            <person name="Murat C."/>
            <person name="Poggeler S."/>
            <person name="Quandt C.A."/>
            <person name="Sperisen C."/>
            <person name="Tritt A."/>
            <person name="Tisserant E."/>
            <person name="Crous P.W."/>
            <person name="Henrissat B."/>
            <person name="Nehls U."/>
            <person name="Egli S."/>
            <person name="Spatafora J.W."/>
            <person name="Grigoriev I.V."/>
            <person name="Martin F.M."/>
        </authorList>
    </citation>
    <scope>NUCLEOTIDE SEQUENCE [LARGE SCALE GENOMIC DNA]</scope>
    <source>
        <strain evidence="7 8">CBS 207.34</strain>
    </source>
</reference>
<dbReference type="PANTHER" id="PTHR47424">
    <property type="entry name" value="REGULATORY PROTEIN GAL4"/>
    <property type="match status" value="1"/>
</dbReference>
<dbReference type="PROSITE" id="PS50048">
    <property type="entry name" value="ZN2_CY6_FUNGAL_2"/>
    <property type="match status" value="1"/>
</dbReference>
<keyword evidence="4" id="KW-0539">Nucleus</keyword>
<accession>A0A8E2F3I9</accession>
<evidence type="ECO:0000256" key="5">
    <source>
        <dbReference type="SAM" id="MobiDB-lite"/>
    </source>
</evidence>
<dbReference type="InterPro" id="IPR051127">
    <property type="entry name" value="Fungal_SecMet_Regulators"/>
</dbReference>
<gene>
    <name evidence="7" type="ORF">AOQ84DRAFT_404582</name>
</gene>
<evidence type="ECO:0000259" key="6">
    <source>
        <dbReference type="PROSITE" id="PS50048"/>
    </source>
</evidence>
<dbReference type="Pfam" id="PF00172">
    <property type="entry name" value="Zn_clus"/>
    <property type="match status" value="1"/>
</dbReference>
<keyword evidence="2" id="KW-0238">DNA-binding</keyword>
<dbReference type="GO" id="GO:0003677">
    <property type="term" value="F:DNA binding"/>
    <property type="evidence" value="ECO:0007669"/>
    <property type="project" value="UniProtKB-KW"/>
</dbReference>
<dbReference type="PANTHER" id="PTHR47424:SF3">
    <property type="entry name" value="REGULATORY PROTEIN GAL4"/>
    <property type="match status" value="1"/>
</dbReference>
<dbReference type="SMART" id="SM00066">
    <property type="entry name" value="GAL4"/>
    <property type="match status" value="1"/>
</dbReference>
<dbReference type="Gene3D" id="4.10.240.10">
    <property type="entry name" value="Zn(2)-C6 fungal-type DNA-binding domain"/>
    <property type="match status" value="1"/>
</dbReference>
<feature type="region of interest" description="Disordered" evidence="5">
    <location>
        <begin position="49"/>
        <end position="70"/>
    </location>
</feature>
<feature type="domain" description="Zn(2)-C6 fungal-type" evidence="6">
    <location>
        <begin position="33"/>
        <end position="57"/>
    </location>
</feature>
<sequence>MPTSDPVPSPTSQQGSSPSAGQKRKRLPQASLACESCRARKAKCDQARPCSSCTRQGTRSNARTSPREPPAVATQFLDQELLQMLQALMPGLFVLAACYSFSLKVTFSSTLRGDQMNRPVLQSHVPPASQTHCQSKFITITASPTPNVTTVPGGAQLTSTVSNLVTSSASSVIGVQEIIEQPNQPARLGSIISNTLSEAEADGFGELNTHTQGTEFYGPTGIFSFLLRLRARARSQNGQSIDRISSGLSNGRKSQDLSIVNLLHSSDYPVSVIDAHKIRSPIPSQLQRHFSNGQKRVLETFSRVARLKAPKRFFLCGMAARTALAIGIPNCAKPESVQANILWW</sequence>
<evidence type="ECO:0000256" key="2">
    <source>
        <dbReference type="ARBA" id="ARBA00023125"/>
    </source>
</evidence>
<keyword evidence="8" id="KW-1185">Reference proteome</keyword>
<keyword evidence="1" id="KW-0805">Transcription regulation</keyword>
<feature type="compositionally biased region" description="Low complexity" evidence="5">
    <location>
        <begin position="10"/>
        <end position="21"/>
    </location>
</feature>